<dbReference type="InterPro" id="IPR009078">
    <property type="entry name" value="Ferritin-like_SF"/>
</dbReference>
<evidence type="ECO:0000313" key="2">
    <source>
        <dbReference type="Proteomes" id="UP000293874"/>
    </source>
</evidence>
<evidence type="ECO:0000313" key="1">
    <source>
        <dbReference type="EMBL" id="RZS71566.1"/>
    </source>
</evidence>
<dbReference type="OrthoDB" id="9789947at2"/>
<keyword evidence="2" id="KW-1185">Reference proteome</keyword>
<accession>A0A4Q7MS12</accession>
<sequence length="256" mass="29138">MQQTLINYSLYLADNSLILAQRNAEWCGHGPILEQDIALTNISLDLLGQARSFYQYAAQLINTDNPSATPASEDSLAYLRDVYNFRNCLITELPNGDWGQTILRQFFFSSWQFLLYQQMKLSSDQTLAAIAEKSLKEVTYHLRWSSEWVIRLGDGTEESHNKMTKALEELWSFTGEIFEPAPFEKAAVEAGFGIDPVSLKDAWMQKVTEILQEATLTVPAPRWMQTGGKEGKHSEHLGFVLAEMQFLQRAYPNATW</sequence>
<dbReference type="InterPro" id="IPR052703">
    <property type="entry name" value="Aromatic_CoA_ox/epox"/>
</dbReference>
<dbReference type="RefSeq" id="WP_130542056.1">
    <property type="nucleotide sequence ID" value="NZ_CP042431.1"/>
</dbReference>
<proteinExistence type="predicted"/>
<dbReference type="Gene3D" id="1.20.1260.10">
    <property type="match status" value="1"/>
</dbReference>
<dbReference type="PANTHER" id="PTHR30458:SF0">
    <property type="entry name" value="1,2-PHENYLACETYL-COA EPOXIDASE, SUBUNIT C"/>
    <property type="match status" value="1"/>
</dbReference>
<dbReference type="PIRSF" id="PIRSF037834">
    <property type="entry name" value="PA_CoA_Oase3"/>
    <property type="match status" value="1"/>
</dbReference>
<dbReference type="Proteomes" id="UP000293874">
    <property type="component" value="Unassembled WGS sequence"/>
</dbReference>
<dbReference type="InterPro" id="IPR007814">
    <property type="entry name" value="PaaA_PaaC"/>
</dbReference>
<dbReference type="AlphaFoldDB" id="A0A4Q7MS12"/>
<dbReference type="GO" id="GO:0010124">
    <property type="term" value="P:phenylacetate catabolic process"/>
    <property type="evidence" value="ECO:0007669"/>
    <property type="project" value="InterPro"/>
</dbReference>
<dbReference type="FunFam" id="1.20.1260.10:FF:000012">
    <property type="entry name" value="1,2-phenylacetyl-CoA epoxidase, subunit C"/>
    <property type="match status" value="1"/>
</dbReference>
<dbReference type="EMBL" id="SGXA01000002">
    <property type="protein sequence ID" value="RZS71566.1"/>
    <property type="molecule type" value="Genomic_DNA"/>
</dbReference>
<dbReference type="InterPro" id="IPR012347">
    <property type="entry name" value="Ferritin-like"/>
</dbReference>
<dbReference type="SUPFAM" id="SSF47240">
    <property type="entry name" value="Ferritin-like"/>
    <property type="match status" value="1"/>
</dbReference>
<comment type="caution">
    <text evidence="1">The sequence shown here is derived from an EMBL/GenBank/DDBJ whole genome shotgun (WGS) entry which is preliminary data.</text>
</comment>
<dbReference type="NCBIfam" id="TIGR02158">
    <property type="entry name" value="PA_CoA_Oxy3"/>
    <property type="match status" value="1"/>
</dbReference>
<dbReference type="GO" id="GO:0005829">
    <property type="term" value="C:cytosol"/>
    <property type="evidence" value="ECO:0007669"/>
    <property type="project" value="TreeGrafter"/>
</dbReference>
<reference evidence="1 2" key="1">
    <citation type="submission" date="2019-02" db="EMBL/GenBank/DDBJ databases">
        <title>Genomic Encyclopedia of Type Strains, Phase IV (KMG-IV): sequencing the most valuable type-strain genomes for metagenomic binning, comparative biology and taxonomic classification.</title>
        <authorList>
            <person name="Goeker M."/>
        </authorList>
    </citation>
    <scope>NUCLEOTIDE SEQUENCE [LARGE SCALE GENOMIC DNA]</scope>
    <source>
        <strain evidence="1 2">DSM 18116</strain>
    </source>
</reference>
<name>A0A4Q7MS12_9BACT</name>
<organism evidence="1 2">
    <name type="scientific">Pseudobacter ginsenosidimutans</name>
    <dbReference type="NCBI Taxonomy" id="661488"/>
    <lineage>
        <taxon>Bacteria</taxon>
        <taxon>Pseudomonadati</taxon>
        <taxon>Bacteroidota</taxon>
        <taxon>Chitinophagia</taxon>
        <taxon>Chitinophagales</taxon>
        <taxon>Chitinophagaceae</taxon>
        <taxon>Pseudobacter</taxon>
    </lineage>
</organism>
<gene>
    <name evidence="1" type="ORF">EV199_3471</name>
</gene>
<protein>
    <submittedName>
        <fullName evidence="1">Ring-1,2-phenylacetyl-CoA epoxidase subunit PaaC</fullName>
    </submittedName>
</protein>
<dbReference type="PANTHER" id="PTHR30458">
    <property type="entry name" value="PHENYLACETIC ACID DEGRADATION PROTEIN PAA"/>
    <property type="match status" value="1"/>
</dbReference>
<dbReference type="Pfam" id="PF05138">
    <property type="entry name" value="PaaA_PaaC"/>
    <property type="match status" value="1"/>
</dbReference>
<dbReference type="InterPro" id="IPR011882">
    <property type="entry name" value="PaaC"/>
</dbReference>